<comment type="caution">
    <text evidence="3">The sequence shown here is derived from an EMBL/GenBank/DDBJ whole genome shotgun (WGS) entry which is preliminary data.</text>
</comment>
<dbReference type="CDD" id="cd11615">
    <property type="entry name" value="SAF_NeuB_like"/>
    <property type="match status" value="1"/>
</dbReference>
<dbReference type="InterPro" id="IPR036732">
    <property type="entry name" value="AFP_Neu5c_C_sf"/>
</dbReference>
<dbReference type="InterPro" id="IPR013785">
    <property type="entry name" value="Aldolase_TIM"/>
</dbReference>
<dbReference type="InterPro" id="IPR006190">
    <property type="entry name" value="SAF_AFP_Neu5Ac"/>
</dbReference>
<dbReference type="SUPFAM" id="SSF51569">
    <property type="entry name" value="Aldolase"/>
    <property type="match status" value="1"/>
</dbReference>
<dbReference type="Pfam" id="PF01261">
    <property type="entry name" value="AP_endonuc_2"/>
    <property type="match status" value="1"/>
</dbReference>
<organism evidence="3 4">
    <name type="scientific">Roseibium hamelinense</name>
    <dbReference type="NCBI Taxonomy" id="150831"/>
    <lineage>
        <taxon>Bacteria</taxon>
        <taxon>Pseudomonadati</taxon>
        <taxon>Pseudomonadota</taxon>
        <taxon>Alphaproteobacteria</taxon>
        <taxon>Hyphomicrobiales</taxon>
        <taxon>Stappiaceae</taxon>
        <taxon>Roseibium</taxon>
    </lineage>
</organism>
<dbReference type="SUPFAM" id="SSF51658">
    <property type="entry name" value="Xylose isomerase-like"/>
    <property type="match status" value="1"/>
</dbReference>
<dbReference type="AlphaFoldDB" id="A0A562T9F8"/>
<dbReference type="Gene3D" id="3.20.20.150">
    <property type="entry name" value="Divalent-metal-dependent TIM barrel enzymes"/>
    <property type="match status" value="1"/>
</dbReference>
<evidence type="ECO:0000313" key="4">
    <source>
        <dbReference type="Proteomes" id="UP000320593"/>
    </source>
</evidence>
<dbReference type="InterPro" id="IPR013022">
    <property type="entry name" value="Xyl_isomerase-like_TIM-brl"/>
</dbReference>
<dbReference type="Pfam" id="PF08666">
    <property type="entry name" value="SAF"/>
    <property type="match status" value="1"/>
</dbReference>
<protein>
    <submittedName>
        <fullName evidence="3">N-acetylneuraminate synthase</fullName>
    </submittedName>
</protein>
<sequence>MIIDRNVSRFVVFSEDSILNALNKISANKEGVIFTVSEGGILEGALTDGDLRRWLIGTDQIDINQSVSSIINKNIIHARFDSQPQSIARLLDNRCKAVPLVDGQHRIIAIAFGHHKAIEIGGRVISEEDPAFVIAEIGNNHNGSLDLAKQLIDEAVRAGADCAKFQMRSLSKLYKNPQDTVDDTADLGTQYTLDLLSRFQLKDEELFAAFDYCHTQGIIPLCTPWDEESLEKLDRYGLEAFKVASADFTNYDLISAIAKTRKPMLCSTGMTTEAEIKQGIAHLRNLAAPFVLLHCNSTYPAPFKDINIKYMLHLQREGECLVGYSGHERGINIAISAVALGAKVIEKHFTLDRTMEGNDHRVSLLPDEFAQMMAGIRETEAALGNVEERSVSQGEMMNRENLAKSLIAAVDIPPGTEITADMIEVKCPGQGLQPNRKGELIGRRIQSEKKAGDFFFPSDLGSGRVKPQDFSFPLAWGMPVRYHDLHKMVSLTNMDLVEIHLSYKDMEVDLSDYFGNPLGLDLVVHTPELFAGDHTLDLCSTNHDYRQRSLSEMQRVVDIARELSGHFTTSAPIRLVTNVGGFSHDSHLGPGGTAALYEILEDSLSKLDTEGVEIIPQTMPPFPWHFGGQQFHNLFVDPVEISDFCRRNGTRICLDVSHSKLACAHHGWSFSEFVNQVAPYTAHLHLADAAGVDGEGLQIEEGDIDWRALAQQVLQQMPGASFIPEIWQGHKNDGEGALKALQRLEKHFKQAQNRIADTIYAAVGE</sequence>
<keyword evidence="1" id="KW-0129">CBS domain</keyword>
<dbReference type="Gene3D" id="3.20.20.70">
    <property type="entry name" value="Aldolase class I"/>
    <property type="match status" value="1"/>
</dbReference>
<evidence type="ECO:0000259" key="2">
    <source>
        <dbReference type="PROSITE" id="PS50844"/>
    </source>
</evidence>
<dbReference type="InterPro" id="IPR036237">
    <property type="entry name" value="Xyl_isomerase-like_sf"/>
</dbReference>
<reference evidence="3 4" key="1">
    <citation type="submission" date="2019-07" db="EMBL/GenBank/DDBJ databases">
        <title>Genomic Encyclopedia of Archaeal and Bacterial Type Strains, Phase II (KMG-II): from individual species to whole genera.</title>
        <authorList>
            <person name="Goeker M."/>
        </authorList>
    </citation>
    <scope>NUCLEOTIDE SEQUENCE [LARGE SCALE GENOMIC DNA]</scope>
    <source>
        <strain evidence="3 4">ATCC BAA-252</strain>
    </source>
</reference>
<dbReference type="InterPro" id="IPR051690">
    <property type="entry name" value="PseI-like"/>
</dbReference>
<dbReference type="InterPro" id="IPR057736">
    <property type="entry name" value="SAF_PseI/NeuA/NeuB"/>
</dbReference>
<dbReference type="SUPFAM" id="SSF51269">
    <property type="entry name" value="AFP III-like domain"/>
    <property type="match status" value="1"/>
</dbReference>
<dbReference type="Pfam" id="PF03102">
    <property type="entry name" value="NeuB"/>
    <property type="match status" value="1"/>
</dbReference>
<dbReference type="GO" id="GO:0047444">
    <property type="term" value="F:N-acylneuraminate-9-phosphate synthase activity"/>
    <property type="evidence" value="ECO:0007669"/>
    <property type="project" value="TreeGrafter"/>
</dbReference>
<dbReference type="PROSITE" id="PS50844">
    <property type="entry name" value="AFP_LIKE"/>
    <property type="match status" value="1"/>
</dbReference>
<proteinExistence type="predicted"/>
<dbReference type="InterPro" id="IPR013974">
    <property type="entry name" value="SAF"/>
</dbReference>
<evidence type="ECO:0000313" key="3">
    <source>
        <dbReference type="EMBL" id="TWI89646.1"/>
    </source>
</evidence>
<dbReference type="SMART" id="SM00858">
    <property type="entry name" value="SAF"/>
    <property type="match status" value="1"/>
</dbReference>
<dbReference type="Proteomes" id="UP000320593">
    <property type="component" value="Unassembled WGS sequence"/>
</dbReference>
<evidence type="ECO:0000256" key="1">
    <source>
        <dbReference type="ARBA" id="ARBA00023122"/>
    </source>
</evidence>
<name>A0A562T9F8_9HYPH</name>
<dbReference type="RefSeq" id="WP_145342440.1">
    <property type="nucleotide sequence ID" value="NZ_SMLY01000073.1"/>
</dbReference>
<dbReference type="InterPro" id="IPR013132">
    <property type="entry name" value="PseI/NeuA/B-like_N"/>
</dbReference>
<gene>
    <name evidence="3" type="ORF">JM93_01851</name>
</gene>
<keyword evidence="4" id="KW-1185">Reference proteome</keyword>
<accession>A0A562T9F8</accession>
<feature type="domain" description="AFP-like" evidence="2">
    <location>
        <begin position="405"/>
        <end position="463"/>
    </location>
</feature>
<dbReference type="InterPro" id="IPR046342">
    <property type="entry name" value="CBS_dom_sf"/>
</dbReference>
<dbReference type="OrthoDB" id="9781701at2"/>
<dbReference type="EMBL" id="VLLF01000003">
    <property type="protein sequence ID" value="TWI89646.1"/>
    <property type="molecule type" value="Genomic_DNA"/>
</dbReference>
<dbReference type="PANTHER" id="PTHR42966:SF3">
    <property type="entry name" value="BLR5971 PROTEIN"/>
    <property type="match status" value="1"/>
</dbReference>
<dbReference type="Gene3D" id="3.90.1210.10">
    <property type="entry name" value="Antifreeze-like/N-acetylneuraminic acid synthase C-terminal domain"/>
    <property type="match status" value="1"/>
</dbReference>
<dbReference type="PANTHER" id="PTHR42966">
    <property type="entry name" value="N-ACETYLNEURAMINATE SYNTHASE"/>
    <property type="match status" value="1"/>
</dbReference>
<dbReference type="Gene3D" id="3.10.580.10">
    <property type="entry name" value="CBS-domain"/>
    <property type="match status" value="1"/>
</dbReference>
<dbReference type="GO" id="GO:0016051">
    <property type="term" value="P:carbohydrate biosynthetic process"/>
    <property type="evidence" value="ECO:0007669"/>
    <property type="project" value="InterPro"/>
</dbReference>
<dbReference type="SUPFAM" id="SSF54631">
    <property type="entry name" value="CBS-domain pair"/>
    <property type="match status" value="1"/>
</dbReference>